<accession>A0A8D0Q6V7</accession>
<dbReference type="PANTHER" id="PTHR36170">
    <property type="entry name" value="CENTROSOMAL PROTEIN OF 89 KDA"/>
    <property type="match status" value="1"/>
</dbReference>
<feature type="region of interest" description="Disordered" evidence="2">
    <location>
        <begin position="24"/>
        <end position="90"/>
    </location>
</feature>
<dbReference type="PANTHER" id="PTHR36170:SF1">
    <property type="entry name" value="CENTROSOMAL PROTEIN OF 89 KDA"/>
    <property type="match status" value="1"/>
</dbReference>
<dbReference type="GO" id="GO:0060271">
    <property type="term" value="P:cilium assembly"/>
    <property type="evidence" value="ECO:0007669"/>
    <property type="project" value="InterPro"/>
</dbReference>
<evidence type="ECO:0000313" key="4">
    <source>
        <dbReference type="Proteomes" id="UP000694726"/>
    </source>
</evidence>
<keyword evidence="1" id="KW-0175">Coiled coil</keyword>
<feature type="compositionally biased region" description="Basic and acidic residues" evidence="2">
    <location>
        <begin position="135"/>
        <end position="146"/>
    </location>
</feature>
<evidence type="ECO:0000313" key="3">
    <source>
        <dbReference type="Ensembl" id="ENSSSCP00015044632.1"/>
    </source>
</evidence>
<feature type="compositionally biased region" description="Basic and acidic residues" evidence="2">
    <location>
        <begin position="76"/>
        <end position="89"/>
    </location>
</feature>
<dbReference type="Proteomes" id="UP000694726">
    <property type="component" value="Unplaced"/>
</dbReference>
<proteinExistence type="predicted"/>
<dbReference type="InterPro" id="IPR033545">
    <property type="entry name" value="CEP89"/>
</dbReference>
<dbReference type="GO" id="GO:0045202">
    <property type="term" value="C:synapse"/>
    <property type="evidence" value="ECO:0007669"/>
    <property type="project" value="GOC"/>
</dbReference>
<feature type="compositionally biased region" description="Pro residues" evidence="2">
    <location>
        <begin position="34"/>
        <end position="45"/>
    </location>
</feature>
<name>A0A8D0Q6V7_PIG</name>
<feature type="region of interest" description="Disordered" evidence="2">
    <location>
        <begin position="125"/>
        <end position="224"/>
    </location>
</feature>
<reference evidence="3" key="1">
    <citation type="submission" date="2025-08" db="UniProtKB">
        <authorList>
            <consortium name="Ensembl"/>
        </authorList>
    </citation>
    <scope>IDENTIFICATION</scope>
</reference>
<dbReference type="GO" id="GO:0007005">
    <property type="term" value="P:mitochondrion organization"/>
    <property type="evidence" value="ECO:0007669"/>
    <property type="project" value="InterPro"/>
</dbReference>
<evidence type="ECO:0000256" key="2">
    <source>
        <dbReference type="SAM" id="MobiDB-lite"/>
    </source>
</evidence>
<feature type="coiled-coil region" evidence="1">
    <location>
        <begin position="229"/>
        <end position="287"/>
    </location>
</feature>
<organism evidence="3 4">
    <name type="scientific">Sus scrofa</name>
    <name type="common">Pig</name>
    <dbReference type="NCBI Taxonomy" id="9823"/>
    <lineage>
        <taxon>Eukaryota</taxon>
        <taxon>Metazoa</taxon>
        <taxon>Chordata</taxon>
        <taxon>Craniata</taxon>
        <taxon>Vertebrata</taxon>
        <taxon>Euteleostomi</taxon>
        <taxon>Mammalia</taxon>
        <taxon>Eutheria</taxon>
        <taxon>Laurasiatheria</taxon>
        <taxon>Artiodactyla</taxon>
        <taxon>Suina</taxon>
        <taxon>Suidae</taxon>
        <taxon>Sus</taxon>
    </lineage>
</organism>
<dbReference type="GO" id="GO:0005814">
    <property type="term" value="C:centriole"/>
    <property type="evidence" value="ECO:0007669"/>
    <property type="project" value="InterPro"/>
</dbReference>
<dbReference type="GO" id="GO:0007268">
    <property type="term" value="P:chemical synaptic transmission"/>
    <property type="evidence" value="ECO:0007669"/>
    <property type="project" value="InterPro"/>
</dbReference>
<dbReference type="Ensembl" id="ENSSSCT00015106190.1">
    <property type="protein sequence ID" value="ENSSSCP00015044632.1"/>
    <property type="gene ID" value="ENSSSCG00015078364.1"/>
</dbReference>
<sequence>MPLEFRRGRKRQFEHIIPGLLPAASIAPKAAVPRTPPPRSPNPSPERPRSALAAAILATTLTGRTVAIPQPRRRSHSESDTTYNEKDSFIEPYATTSELRPLPHWQNETGRSSLPSFEMLGYEDKEDTDTHLSSSHKDASVPREEEGLSSALYALPHRNQIPSSYGTDSEDEANISEQDGFPGSPLIPESTREKDDKHSLLNLKDEKPPLCEKPPPSPDITGRTRQRCIERTKEKFEKLKEENLHLNNANQTLSLELNLMKQAMKELQLKLKRMEKENRKRREVEKASSQEGGEAYTFLLKELTGIHISLLILRVKHFMSFLILTDTWLQYLRSFINILILLEILFHLLCHYYDREISGLLLVLDT</sequence>
<evidence type="ECO:0000256" key="1">
    <source>
        <dbReference type="SAM" id="Coils"/>
    </source>
</evidence>
<feature type="compositionally biased region" description="Low complexity" evidence="2">
    <location>
        <begin position="50"/>
        <end position="62"/>
    </location>
</feature>
<protein>
    <submittedName>
        <fullName evidence="3">Uncharacterized protein</fullName>
    </submittedName>
</protein>
<feature type="compositionally biased region" description="Basic and acidic residues" evidence="2">
    <location>
        <begin position="190"/>
        <end position="210"/>
    </location>
</feature>
<dbReference type="AlphaFoldDB" id="A0A8D0Q6V7"/>